<feature type="compositionally biased region" description="Basic and acidic residues" evidence="11">
    <location>
        <begin position="5566"/>
        <end position="5576"/>
    </location>
</feature>
<comment type="subcellular location">
    <subcellularLocation>
        <location evidence="1">Cytoplasm</location>
        <location evidence="1">Cytoskeleton</location>
        <location evidence="1">Microtubule organizing center</location>
    </subcellularLocation>
</comment>
<evidence type="ECO:0000256" key="5">
    <source>
        <dbReference type="ARBA" id="ARBA00022618"/>
    </source>
</evidence>
<feature type="coiled-coil region" evidence="10">
    <location>
        <begin position="3871"/>
        <end position="4114"/>
    </location>
</feature>
<evidence type="ECO:0000256" key="8">
    <source>
        <dbReference type="ARBA" id="ARBA00023212"/>
    </source>
</evidence>
<feature type="region of interest" description="Disordered" evidence="11">
    <location>
        <begin position="5549"/>
        <end position="5576"/>
    </location>
</feature>
<dbReference type="FunFam" id="2.30.42.10:FF:000011">
    <property type="entry name" value="partitioning defective 3 homolog isoform X1"/>
    <property type="match status" value="1"/>
</dbReference>
<dbReference type="GO" id="GO:0035091">
    <property type="term" value="F:phosphatidylinositol binding"/>
    <property type="evidence" value="ECO:0007669"/>
    <property type="project" value="TreeGrafter"/>
</dbReference>
<dbReference type="GO" id="GO:0043296">
    <property type="term" value="C:apical junction complex"/>
    <property type="evidence" value="ECO:0007669"/>
    <property type="project" value="TreeGrafter"/>
</dbReference>
<dbReference type="eggNOG" id="KOG3528">
    <property type="taxonomic scope" value="Eukaryota"/>
</dbReference>
<dbReference type="GO" id="GO:0008104">
    <property type="term" value="P:intracellular protein localization"/>
    <property type="evidence" value="ECO:0007669"/>
    <property type="project" value="TreeGrafter"/>
</dbReference>
<feature type="coiled-coil region" evidence="10">
    <location>
        <begin position="176"/>
        <end position="228"/>
    </location>
</feature>
<protein>
    <recommendedName>
        <fullName evidence="13">PDZ domain-containing protein</fullName>
    </recommendedName>
</protein>
<feature type="region of interest" description="Disordered" evidence="11">
    <location>
        <begin position="4934"/>
        <end position="4954"/>
    </location>
</feature>
<dbReference type="Proteomes" id="UP000014500">
    <property type="component" value="Unassembled WGS sequence"/>
</dbReference>
<dbReference type="GO" id="GO:0051301">
    <property type="term" value="P:cell division"/>
    <property type="evidence" value="ECO:0007669"/>
    <property type="project" value="UniProtKB-KW"/>
</dbReference>
<dbReference type="Pfam" id="PF12053">
    <property type="entry name" value="Par3_HAL_N_term"/>
    <property type="match status" value="1"/>
</dbReference>
<evidence type="ECO:0000256" key="7">
    <source>
        <dbReference type="ARBA" id="ARBA00023054"/>
    </source>
</evidence>
<feature type="region of interest" description="Disordered" evidence="11">
    <location>
        <begin position="4537"/>
        <end position="4574"/>
    </location>
</feature>
<dbReference type="STRING" id="126957.T1JCX4"/>
<dbReference type="InterPro" id="IPR019528">
    <property type="entry name" value="PACT_domain"/>
</dbReference>
<proteinExistence type="inferred from homology"/>
<feature type="region of interest" description="Disordered" evidence="11">
    <location>
        <begin position="1251"/>
        <end position="1287"/>
    </location>
</feature>
<feature type="coiled-coil region" evidence="10">
    <location>
        <begin position="2847"/>
        <end position="3046"/>
    </location>
</feature>
<feature type="compositionally biased region" description="Basic and acidic residues" evidence="11">
    <location>
        <begin position="1257"/>
        <end position="1266"/>
    </location>
</feature>
<feature type="region of interest" description="Disordered" evidence="11">
    <location>
        <begin position="5409"/>
        <end position="5432"/>
    </location>
</feature>
<feature type="coiled-coil region" evidence="10">
    <location>
        <begin position="3441"/>
        <end position="3489"/>
    </location>
</feature>
<keyword evidence="12" id="KW-0732">Signal</keyword>
<comment type="similarity">
    <text evidence="2">Belongs to the PAR3 family.</text>
</comment>
<reference evidence="15" key="1">
    <citation type="submission" date="2011-05" db="EMBL/GenBank/DDBJ databases">
        <authorList>
            <person name="Richards S.R."/>
            <person name="Qu J."/>
            <person name="Jiang H."/>
            <person name="Jhangiani S.N."/>
            <person name="Agravi P."/>
            <person name="Goodspeed R."/>
            <person name="Gross S."/>
            <person name="Mandapat C."/>
            <person name="Jackson L."/>
            <person name="Mathew T."/>
            <person name="Pu L."/>
            <person name="Thornton R."/>
            <person name="Saada N."/>
            <person name="Wilczek-Boney K.B."/>
            <person name="Lee S."/>
            <person name="Kovar C."/>
            <person name="Wu Y."/>
            <person name="Scherer S.E."/>
            <person name="Worley K.C."/>
            <person name="Muzny D.M."/>
            <person name="Gibbs R."/>
        </authorList>
    </citation>
    <scope>NUCLEOTIDE SEQUENCE</scope>
    <source>
        <strain evidence="15">Brora</strain>
    </source>
</reference>
<feature type="coiled-coil region" evidence="10">
    <location>
        <begin position="1749"/>
        <end position="1910"/>
    </location>
</feature>
<feature type="coiled-coil region" evidence="10">
    <location>
        <begin position="3513"/>
        <end position="3561"/>
    </location>
</feature>
<feature type="region of interest" description="Disordered" evidence="11">
    <location>
        <begin position="5655"/>
        <end position="5731"/>
    </location>
</feature>
<dbReference type="GO" id="GO:0030010">
    <property type="term" value="P:establishment of cell polarity"/>
    <property type="evidence" value="ECO:0007669"/>
    <property type="project" value="TreeGrafter"/>
</dbReference>
<evidence type="ECO:0000313" key="15">
    <source>
        <dbReference type="Proteomes" id="UP000014500"/>
    </source>
</evidence>
<feature type="coiled-coil region" evidence="10">
    <location>
        <begin position="4235"/>
        <end position="4262"/>
    </location>
</feature>
<feature type="compositionally biased region" description="Basic and acidic residues" evidence="11">
    <location>
        <begin position="5133"/>
        <end position="5155"/>
    </location>
</feature>
<dbReference type="GO" id="GO:0005938">
    <property type="term" value="C:cell cortex"/>
    <property type="evidence" value="ECO:0007669"/>
    <property type="project" value="TreeGrafter"/>
</dbReference>
<dbReference type="PROSITE" id="PS50106">
    <property type="entry name" value="PDZ"/>
    <property type="match status" value="3"/>
</dbReference>
<dbReference type="GO" id="GO:0000226">
    <property type="term" value="P:microtubule cytoskeleton organization"/>
    <property type="evidence" value="ECO:0007669"/>
    <property type="project" value="TreeGrafter"/>
</dbReference>
<feature type="coiled-coil region" evidence="10">
    <location>
        <begin position="3337"/>
        <end position="3416"/>
    </location>
</feature>
<feature type="coiled-coil region" evidence="10">
    <location>
        <begin position="1938"/>
        <end position="1990"/>
    </location>
</feature>
<keyword evidence="3" id="KW-0963">Cytoplasm</keyword>
<feature type="compositionally biased region" description="Polar residues" evidence="11">
    <location>
        <begin position="4550"/>
        <end position="4563"/>
    </location>
</feature>
<dbReference type="Gene3D" id="2.30.42.10">
    <property type="match status" value="3"/>
</dbReference>
<dbReference type="SMART" id="SM00228">
    <property type="entry name" value="PDZ"/>
    <property type="match status" value="3"/>
</dbReference>
<organism evidence="14 15">
    <name type="scientific">Strigamia maritima</name>
    <name type="common">European centipede</name>
    <name type="synonym">Geophilus maritimus</name>
    <dbReference type="NCBI Taxonomy" id="126957"/>
    <lineage>
        <taxon>Eukaryota</taxon>
        <taxon>Metazoa</taxon>
        <taxon>Ecdysozoa</taxon>
        <taxon>Arthropoda</taxon>
        <taxon>Myriapoda</taxon>
        <taxon>Chilopoda</taxon>
        <taxon>Pleurostigmophora</taxon>
        <taxon>Geophilomorpha</taxon>
        <taxon>Linotaeniidae</taxon>
        <taxon>Strigamia</taxon>
    </lineage>
</organism>
<feature type="region of interest" description="Disordered" evidence="11">
    <location>
        <begin position="5285"/>
        <end position="5328"/>
    </location>
</feature>
<sequence>MILTLSFLSICRLQARLGPRNAVYFNSQFIVAVVEPFWNELKSFRKKKNAQHSGNDREIKKQKKNQSEETTLENFHTDTNMSQESQEILITVNKSGNGHSSTITEMPLFDESSANLTQFDLSDADSHFEIELMDKFLTVEDGLVTIKESEIKSKMDGYNKKLQEYHNALQHRNEVISQLSTSLQRTIEHRDKLESEAHNRDETIATEIKILKQQLHQATDLLRSQKGKNSISAHEMFEAKSQLILLIETNEAKDKLIEELTQKINDQTIRHSNFEREFDNLKNELARVTEREKEMVATKDQLARELDLRVEELMRTQDLFHGKMSEKDETLEIVKAELVRVKANEESLTRQFETRKAEMEEQYGLHIGDMKSKIQREHEAIVKQLAVQVEELQLRLSEAPSKSDHFDEKMFEILQLKNENEKLKNAQLESGDRADRLLKETHSWKAKLEEVAGQKVELEVELKSLKRSETDYDDKDIDMDMDMDCARRVKLLEAELSETAALKIKCDALECEKSASNEKCMNQINALEKTKLDLELKVCELESRQRSMQKSHCEIKNELLKLEREKCILPLVDYSEEVNVLVRQMSAAENVTVLKFRLLEEEEIARALGDQVAHLTERCERYERRRNEMASELDALQNELRIAWEKHENTLKQLENNAEKKNRFAPDVEMKSVDQDDELRAIEERVLRENAFLKECLEEEKARSQSLIYRLGSSQRLDSDEKLKILMDSNRELLEERDDMLTRIKDQDALLTQMSNVDSQARFEEQLAELNRQQKLLVDKLEQQNENRMRVRDILDERNIFEETLRRDKEELEQNMKEKEEVESQLIRHKVELERLRFEKRHLEELLLHKDQMEKELKRQRRSLEDDLAELEHQLRDREDFIRNEKTQLELEMQKKEVALRKWRTDFEEKQVQFDCLHSSLQASEDDRSLRMRIQLQRDSLHKIEEIRSRMSSHHSLAMNRLRKEIEDEFTVREGRLVASHAVQMAQFCHEKAQQLKLELQSDDLPQAAENCLLVEELARARARAEEKLMEDVDRNEKTCLEDVRQIVEKLSEREIKIVSSEINMEMVRRQQHLRAAWQSELESARLAAQSDKLMELSQLRDNLNKEHKNHVNQIIQTYQSEIDSIRDEKSEQIAQLIGDGQLTSKSLMNQLRREIVKEYEREIRGRPDESGRFLRRVDQAAVLRILRVALTGGVRDEVQHDGHVARQQHHVGHEAQLDVVRAGGRRLLGRNGGVAARRDGQLLAVRIDGVRAPTHHQPDLDEHGGDGAQMDEEEEGEQGDERGRPHVRKVAVVVVPVVPAEPRRHGEQDGLEPGGRDACRDEYQVGAELGRRAGHEQTQVLLQYHHGEVGDAREDAQHQETGRDEIADGEVVEEVVVLAERQDRVRGDQFDGHVVVEEDDQLHGVDEEGDGRQRYRDDEKQLLQQTLKGGEEEEAVRARFTIYLAFPLQFTQTRADKSLATLEDENRDKQSFTQHWESEYLQRLADLRKEIEAKFTEATAPSLSPQDDCWKQTNRASFTSVEKMLDQREELINKVTELRENLEKVQMAETKILKETLQTEFNAVIEIQTEMKRTLRDNCSPMLLIELKKVKEDYEKLQEKYEEITSEEVKVTEEPLRDTDGESERIVYKKTTPLGGAASQVREESSLEKMEESTNGGILEEELTKLQKKLEEKHVADMEQLRVYFEKRCEVMEVKYEEEVAKLKASEQSGGSGGDDKQFLPRMPTLTHFCDTWHAQEPNVMELEEHYTSELDEKLQQYRLQLEEVRKQLESKHEQEIENLKLEARQAAMRDVEAVRTELVAKYRQEIERIASEHEQEIEAIKAKCAQDLAKETTRVRLECTEHLAKEMEAESEKLRDQFESEHAKQAEIMHVRFEAEKAQEINNAVKKLQATLTTNANYEMQRDKLEKLEALQSVASATTCEREHRVAVDALREQCQEEMREVNAKWQDKMDELERSARKQVAEIEGEKDRLQRQHETELDELRSHYEKRLVEEKDKWCEEITADNVDKFEVIAQQLDSDHQSELEMRQSLIREHEEKIEQLQHNIVVKEKEFEVVLAELKESHDSDVHELREEAKRRLAAELKRVRTEMENLNEEKLQAVALDTEALKVELEDVHRKEIIELQKKMSKKHRDEMDVEVSKIINEAEEQKKILEKRLEDEMEKRMQVVKEELEENNRIVLAKVEEECIAAKENELKALRNHFDEEVARATCQLTNTNGFKEPEEEQEQEQVKENLMFVDKFHPRELCLWQPGDTLELQPVDVINRRARENEETDNLIALHQQRLDQLEVERDHLRLKFEGAKHVLSSVVQTYSKIEMIINRQLSAIANTDVSELGSPTKEFNLEDEQLVGDTSYLSFLSEDGFELDLSAKISEMTSCQSELDVCNDEIVASIGTNLQLAVTRLLQILTVTVHSCHESKLAQMELINTAATHGEEAATMSARCADLELQLTAEVENRERLAVEVHKTIGLMENYKTEKSRLEDEVCKQEKARENVVSELLEARARIGEMEGRMAEETTRFNHQRTLISEGLSSHEQGIIQENVQLHTKHQDLQQQSEKERHNLTKRIQELEVELEEQVIQSEQLLENQRQQIEDFQQQVEALEKQLRADKKYFDSQAAEYEQEREELQREVNSLQNNIRDKDRQRGSEDRLSHELESLTILLQAKTDTHEETLQEKTQVEAELGKLVEQMKDWQEILKNLEFQLDEKTRAEMELAEQVKNLENQLKQTSEREEELASELEVFRSTSTSEEMSVHVQFLEDQLELRSRELDKCRNSQNFLQEFRGQIRNLEVKVEKKTRDLEALQLSASSLGSPSSEDLSLRDQLDALRSMQADDNARSESPAWFDEMKRLEEKLEALTRAEEVAIKKTRDLEISLKKRKELQEELLQDKEALQQQVNSQLLQISALQARIEEWRHNIDNTQVVERMARLQECADKDRELLESKDKEIDDLHEQLEQIQSELVSRETEVVRLQLKSHSPKIKDTEWNKINDENTRLKQELKSLQAQFDRISMPAFAQTLLDEKNQEIDHLTQQLEELQTALDEFKCQQSGDGTTQEAEKMVHKMIATEGRMIQTVNEIQELYDILKVAQVVPFKFPSDFRKRDFGALQTILNEKEEKIKRLELLLKAGQEEMSAFQAKNDVVEKEAEFKRIVEVAEQRKREVDSLRGVLKEKETLLEQVETLQGEVTNLTDFQTKLQEDYDTVQSMLEDTQKDLIKLQQQIKANDTNHQLEKSKLQTEVCESSQLLLSKDSEIVSLKERLDLLAKNSAMRHDELGREIAALREQTIGYQDSIEITRYRNEDSNGSPFNLFVTAETPESIAKTCKTSRANGETEVHIELDRKKKEIENLVLEKEELNAKLRALLVKNDDLTKSHDKAVQANKKSVGGPAETKKLQQMVHEMKRQIEDQKMEFSKTSQELHRAKTRQSSLEVELAEIPKLTLQLQQTLGQVENLKTVNSKLELEQRRDRDETSLANELIKKLEVDIERLKRNEPKRELEEKQKTLEANNLVQMSEIERLRDETEQYQQDVDTLHSLLSTEKEEVEKLKEQHKRELGEIQERNKTNVECQTPRSENETLAEYTVPDHMQSLIQKVHKEGVHVLSLSELLLLKSFNSRSPEQISERWTLHQAWENEKQQLMSEIVALKDLLTQATEATASLRTTGQATAELSNLLLQAVSTVFQKEKESMVAELRTHILASNQPTPYDISRLEHRIDAMSENQNLVVLRMQQLLREPDSLAQRDVVRQLTEERMQHLKDKESFLKQITTLENDSTRRERHLKKQIELSEYHMKQKEMLTEDLRMSLEMEKKRTLDLSSQLSYEKGINADLDTALTITKSELAKIQVANDRDKREIKSLTAACESEKFRSQALLQALECEQSNFSQLQEAMEAEKRRCKSSLARHQQIIQELQKSLEVSKNHQVKTVTALDQERFNHGNTRQQLEQIENKTSRILREPRIDESQTQFNRNADLIANLERERQRVVEITNALSSERATAMADLEREQALSHQLNKKLDCALEQNQELKRNLQREIERAAYIETESTQLRNQHAADREREMNKDAEWELKRQLERERQREEEDLELEVQKLTQKIKSLERELEHARQNETQLQKDLQNEQQKISLQFIGNESCPVGTRSSDNSFSRPHDTHLIETAKQQFLCFLFQCQQDLDSFVQQLGVDSTIAQNISRIFKSFTRNIGQIKTDFAPPPESGDDNRLQQFLEQVIRQNDEIVGFVIQLCEDKMELRRMQMSLEEEIVKTRQKLMVAEQALIYQKKYLLVVLGGFQESEATTLAMISQIGVPGTVLESRMPRHQFALMKFRSAARVVVAVSRMKYLVRRWNPQHMTAPPFSNCEIRCPSSTSRPPSASSPDEHFRIHRLGTTPPVRDLRTRSCLSSHSVGERTVSSAKKSLAASISASCGDNKDMLTRLRSDRSLQKYLDRLESIQHNFGNTPTSRSPSSSVGEPICFGNVRVVVPCGNGELLVKDLIEKAVVRYKKATGKPTESWVTVHNLKSFSDDGILDRDDKLRDVADDREQLFAAYDEEGGLPSTLLGPSHSDGLSTASSLGTESPSPDIFKRSGSRCSSRNDVEVNCDTIPSGLTPLHVRRGSEPALNRISPIPSLNSDTMKRWSAAVLGDDDVGPNFSTPKDQSVEKLCEEDEPADENARMTNGLHPPAFQRFSSESGRLSILGNNAETVRWVDAADRQLYRYQSQDELNKESKKTNLVVLRNEDGPLGIHVVPDYDETGKDVGLVVQGIEPGGRIDRDGRLQVQDRIIDINGQCLLNVSFQRAQEVFKDALQAPEIRLRVLKDENDGRVGPKMATVTQTKTSVVSAASRPTSGIVLAANTRKIGKKIHIQLSKGHEGLGFSVTTRDNPAGGNCPIYIKNILPKGAAVQDGRLKPGDRLLEVNGIEMTGKTQSEAVKILRNTPLGGTVKLVVSRQEADSPKLPREMTTGDSDGAKSRETVKCAEDGVIFPFRNRETLTLIIPLNDTESAGLGVSVKGKTSTTSKGTTDLGIFVKSVIKGGAASKVEVFDGSRVFSSAAHEMSRLQDGRLQENDQLLSVNDVDLLGMSNSAAMEALRRAIQQEGPNANAITLIVSRRLVPGANYAALDTDSAASEHSDGTSLIILHPQSLLGADSDERRNLDQRDAAPRKIEDKDLGLDVPTRNPVVDRLTGQRGAPSASNLRNESYYRATHDVSWQKSPQKSKKQLPLQRIGSVAAPTVNLTIDNSIIIEDEYSSPVERSKTKNHLTVYPTDRTDAQGSDSASAYMSQLSLDDAANNFARDGFGRQSMSEKRHAHIDAKNTDTYQRSKKAREDRLKQQSGNTGDFRTNSADSLLNANHKDPEEAKMANIGPILGMKKSSSLESLQTRMAKNYNNEQEGENFVRPSVKAIKGRGCNESFRAAVDRSYDVSKGTEGMETLDEESESGSSGRGRGALWQTKIPGEFAPDEVLRIDPKSPKKKSIFKGFGNVFKFGKPKKTSTSQLPRLTMHDLEKQKVEAEKINARKAAQEEQERIQEQYRKLLQQQQQQQMQNGPIEQEAQNRQHRITQLRAQYQRKQHERQGQQHSAQRYDSEVVHSRSHSYDVYKEIERPGSRKGIADPSKFSHYMNYEEIQQHLIQQKKHEPFFLAQQQQPQHETRRPLKNYYEYEVVQPSFRYINPSESSNSLPRKSHVKSSRNRDGNHVDANFFLRSDPNSDRSVQPNSYHPNQQTQYVSKYHLQIRPKDGKKNAGSKV</sequence>
<dbReference type="SUPFAM" id="SSF50156">
    <property type="entry name" value="PDZ domain-like"/>
    <property type="match status" value="3"/>
</dbReference>
<keyword evidence="4" id="KW-0597">Phosphoprotein</keyword>
<feature type="coiled-coil region" evidence="10">
    <location>
        <begin position="2553"/>
        <end position="2738"/>
    </location>
</feature>
<evidence type="ECO:0000256" key="4">
    <source>
        <dbReference type="ARBA" id="ARBA00022553"/>
    </source>
</evidence>
<keyword evidence="9" id="KW-0131">Cell cycle</keyword>
<keyword evidence="15" id="KW-1185">Reference proteome</keyword>
<feature type="compositionally biased region" description="Polar residues" evidence="11">
    <location>
        <begin position="5316"/>
        <end position="5328"/>
    </location>
</feature>
<dbReference type="InterPro" id="IPR036034">
    <property type="entry name" value="PDZ_sf"/>
</dbReference>
<feature type="signal peptide" evidence="12">
    <location>
        <begin position="1"/>
        <end position="15"/>
    </location>
</feature>
<feature type="coiled-coil region" evidence="10">
    <location>
        <begin position="257"/>
        <end position="298"/>
    </location>
</feature>
<dbReference type="GO" id="GO:0016324">
    <property type="term" value="C:apical plasma membrane"/>
    <property type="evidence" value="ECO:0007669"/>
    <property type="project" value="TreeGrafter"/>
</dbReference>
<evidence type="ECO:0000256" key="2">
    <source>
        <dbReference type="ARBA" id="ARBA00005358"/>
    </source>
</evidence>
<dbReference type="EnsemblMetazoa" id="SMAR011645-RA">
    <property type="protein sequence ID" value="SMAR011645-PA"/>
    <property type="gene ID" value="SMAR011645"/>
</dbReference>
<dbReference type="InterPro" id="IPR052213">
    <property type="entry name" value="PAR3"/>
</dbReference>
<feature type="coiled-coil region" evidence="10">
    <location>
        <begin position="331"/>
        <end position="468"/>
    </location>
</feature>
<keyword evidence="6" id="KW-0677">Repeat</keyword>
<dbReference type="OMA" id="WESERRA"/>
<evidence type="ECO:0000313" key="14">
    <source>
        <dbReference type="EnsemblMetazoa" id="SMAR011645-PA"/>
    </source>
</evidence>
<name>T1JCX4_STRMM</name>
<feature type="compositionally biased region" description="Acidic residues" evidence="11">
    <location>
        <begin position="1270"/>
        <end position="1279"/>
    </location>
</feature>
<evidence type="ECO:0000256" key="9">
    <source>
        <dbReference type="ARBA" id="ARBA00023306"/>
    </source>
</evidence>
<feature type="compositionally biased region" description="Polar residues" evidence="11">
    <location>
        <begin position="5694"/>
        <end position="5711"/>
    </location>
</feature>
<feature type="domain" description="PDZ" evidence="13">
    <location>
        <begin position="4716"/>
        <end position="4802"/>
    </location>
</feature>
<feature type="coiled-coil region" evidence="10">
    <location>
        <begin position="1522"/>
        <end position="1549"/>
    </location>
</feature>
<keyword evidence="8" id="KW-0206">Cytoskeleton</keyword>
<feature type="coiled-coil region" evidence="10">
    <location>
        <begin position="2271"/>
        <end position="2298"/>
    </location>
</feature>
<dbReference type="InterPro" id="IPR001478">
    <property type="entry name" value="PDZ"/>
</dbReference>
<feature type="coiled-coil region" evidence="10">
    <location>
        <begin position="2026"/>
        <end position="2104"/>
    </location>
</feature>
<keyword evidence="7 10" id="KW-0175">Coiled coil</keyword>
<feature type="coiled-coil region" evidence="10">
    <location>
        <begin position="760"/>
        <end position="906"/>
    </location>
</feature>
<dbReference type="HOGENOM" id="CLU_223102_0_0_1"/>
<keyword evidence="5" id="KW-0132">Cell division</keyword>
<dbReference type="GO" id="GO:0005815">
    <property type="term" value="C:microtubule organizing center"/>
    <property type="evidence" value="ECO:0007669"/>
    <property type="project" value="UniProtKB-SubCell"/>
</dbReference>
<dbReference type="CDD" id="cd23058">
    <property type="entry name" value="PDZ2_Par3-like"/>
    <property type="match status" value="1"/>
</dbReference>
<feature type="domain" description="PDZ" evidence="13">
    <location>
        <begin position="4979"/>
        <end position="5077"/>
    </location>
</feature>
<evidence type="ECO:0000256" key="1">
    <source>
        <dbReference type="ARBA" id="ARBA00004267"/>
    </source>
</evidence>
<dbReference type="EMBL" id="JH432085">
    <property type="status" value="NOT_ANNOTATED_CDS"/>
    <property type="molecule type" value="Genomic_DNA"/>
</dbReference>
<feature type="region of interest" description="Disordered" evidence="11">
    <location>
        <begin position="5132"/>
        <end position="5183"/>
    </location>
</feature>
<dbReference type="InterPro" id="IPR021922">
    <property type="entry name" value="Par3/HAL_N"/>
</dbReference>
<feature type="coiled-coil region" evidence="10">
    <location>
        <begin position="1585"/>
        <end position="1615"/>
    </location>
</feature>
<feature type="chain" id="PRO_5012067987" description="PDZ domain-containing protein" evidence="12">
    <location>
        <begin position="16"/>
        <end position="5731"/>
    </location>
</feature>
<feature type="compositionally biased region" description="Polar residues" evidence="11">
    <location>
        <begin position="68"/>
        <end position="78"/>
    </location>
</feature>
<feature type="coiled-coil region" evidence="10">
    <location>
        <begin position="1087"/>
        <end position="1136"/>
    </location>
</feature>
<dbReference type="Pfam" id="PF10495">
    <property type="entry name" value="PACT_coil_coil"/>
    <property type="match status" value="1"/>
</dbReference>
<dbReference type="GO" id="GO:0051660">
    <property type="term" value="P:establishment of centrosome localization"/>
    <property type="evidence" value="ECO:0007669"/>
    <property type="project" value="TreeGrafter"/>
</dbReference>
<feature type="coiled-coil region" evidence="10">
    <location>
        <begin position="2779"/>
        <end position="2806"/>
    </location>
</feature>
<evidence type="ECO:0000256" key="12">
    <source>
        <dbReference type="SAM" id="SignalP"/>
    </source>
</evidence>
<feature type="compositionally biased region" description="Basic and acidic residues" evidence="11">
    <location>
        <begin position="5287"/>
        <end position="5299"/>
    </location>
</feature>
<feature type="compositionally biased region" description="Basic and acidic residues" evidence="11">
    <location>
        <begin position="4934"/>
        <end position="4943"/>
    </location>
</feature>
<evidence type="ECO:0000256" key="11">
    <source>
        <dbReference type="SAM" id="MobiDB-lite"/>
    </source>
</evidence>
<dbReference type="GO" id="GO:0045197">
    <property type="term" value="P:establishment or maintenance of epithelial cell apical/basal polarity"/>
    <property type="evidence" value="ECO:0007669"/>
    <property type="project" value="TreeGrafter"/>
</dbReference>
<dbReference type="GO" id="GO:0005912">
    <property type="term" value="C:adherens junction"/>
    <property type="evidence" value="ECO:0007669"/>
    <property type="project" value="TreeGrafter"/>
</dbReference>
<evidence type="ECO:0000256" key="3">
    <source>
        <dbReference type="ARBA" id="ARBA00022490"/>
    </source>
</evidence>
<dbReference type="Gene3D" id="3.10.20.90">
    <property type="entry name" value="Phosphatidylinositol 3-kinase Catalytic Subunit, Chain A, domain 1"/>
    <property type="match status" value="1"/>
</dbReference>
<dbReference type="PANTHER" id="PTHR16484:SF17">
    <property type="entry name" value="BAZOOKA, ISOFORM B"/>
    <property type="match status" value="1"/>
</dbReference>
<dbReference type="GO" id="GO:0007155">
    <property type="term" value="P:cell adhesion"/>
    <property type="evidence" value="ECO:0007669"/>
    <property type="project" value="TreeGrafter"/>
</dbReference>
<dbReference type="PANTHER" id="PTHR16484">
    <property type="entry name" value="PARTITIONING DEFECTIVE 3 RELATED"/>
    <property type="match status" value="1"/>
</dbReference>
<reference evidence="14" key="2">
    <citation type="submission" date="2015-02" db="UniProtKB">
        <authorList>
            <consortium name="EnsemblMetazoa"/>
        </authorList>
    </citation>
    <scope>IDENTIFICATION</scope>
</reference>
<feature type="coiled-coil region" evidence="10">
    <location>
        <begin position="2144"/>
        <end position="2209"/>
    </location>
</feature>
<accession>T1JCX4</accession>
<feature type="domain" description="PDZ" evidence="13">
    <location>
        <begin position="4848"/>
        <end position="4922"/>
    </location>
</feature>
<feature type="coiled-coil region" evidence="10">
    <location>
        <begin position="3110"/>
        <end position="3226"/>
    </location>
</feature>
<evidence type="ECO:0000256" key="6">
    <source>
        <dbReference type="ARBA" id="ARBA00022737"/>
    </source>
</evidence>
<evidence type="ECO:0000256" key="10">
    <source>
        <dbReference type="SAM" id="Coils"/>
    </source>
</evidence>
<feature type="region of interest" description="Disordered" evidence="11">
    <location>
        <begin position="49"/>
        <end position="78"/>
    </location>
</feature>
<feature type="coiled-coil region" evidence="10">
    <location>
        <begin position="3625"/>
        <end position="3652"/>
    </location>
</feature>
<feature type="region of interest" description="Disordered" evidence="11">
    <location>
        <begin position="5469"/>
        <end position="5489"/>
    </location>
</feature>
<dbReference type="Pfam" id="PF00595">
    <property type="entry name" value="PDZ"/>
    <property type="match status" value="2"/>
</dbReference>
<evidence type="ECO:0000259" key="13">
    <source>
        <dbReference type="PROSITE" id="PS50106"/>
    </source>
</evidence>
<feature type="coiled-coil region" evidence="10">
    <location>
        <begin position="605"/>
        <end position="664"/>
    </location>
</feature>